<keyword evidence="2" id="KW-0812">Transmembrane</keyword>
<evidence type="ECO:0000256" key="2">
    <source>
        <dbReference type="SAM" id="Phobius"/>
    </source>
</evidence>
<keyword evidence="2" id="KW-1133">Transmembrane helix</keyword>
<dbReference type="AlphaFoldDB" id="A0A1C7MHE7"/>
<gene>
    <name evidence="3" type="ORF">A0H81_03020</name>
</gene>
<comment type="caution">
    <text evidence="3">The sequence shown here is derived from an EMBL/GenBank/DDBJ whole genome shotgun (WGS) entry which is preliminary data.</text>
</comment>
<feature type="region of interest" description="Disordered" evidence="1">
    <location>
        <begin position="57"/>
        <end position="78"/>
    </location>
</feature>
<name>A0A1C7MHE7_GRIFR</name>
<evidence type="ECO:0000313" key="3">
    <source>
        <dbReference type="EMBL" id="OBZ76258.1"/>
    </source>
</evidence>
<evidence type="ECO:0000256" key="1">
    <source>
        <dbReference type="SAM" id="MobiDB-lite"/>
    </source>
</evidence>
<proteinExistence type="predicted"/>
<feature type="transmembrane region" description="Helical" evidence="2">
    <location>
        <begin position="155"/>
        <end position="175"/>
    </location>
</feature>
<accession>A0A1C7MHE7</accession>
<feature type="transmembrane region" description="Helical" evidence="2">
    <location>
        <begin position="123"/>
        <end position="143"/>
    </location>
</feature>
<keyword evidence="4" id="KW-1185">Reference proteome</keyword>
<dbReference type="OrthoDB" id="3265172at2759"/>
<dbReference type="EMBL" id="LUGG01000003">
    <property type="protein sequence ID" value="OBZ76258.1"/>
    <property type="molecule type" value="Genomic_DNA"/>
</dbReference>
<dbReference type="Proteomes" id="UP000092993">
    <property type="component" value="Unassembled WGS sequence"/>
</dbReference>
<organism evidence="3 4">
    <name type="scientific">Grifola frondosa</name>
    <name type="common">Maitake</name>
    <name type="synonym">Polyporus frondosus</name>
    <dbReference type="NCBI Taxonomy" id="5627"/>
    <lineage>
        <taxon>Eukaryota</taxon>
        <taxon>Fungi</taxon>
        <taxon>Dikarya</taxon>
        <taxon>Basidiomycota</taxon>
        <taxon>Agaricomycotina</taxon>
        <taxon>Agaricomycetes</taxon>
        <taxon>Polyporales</taxon>
        <taxon>Grifolaceae</taxon>
        <taxon>Grifola</taxon>
    </lineage>
</organism>
<sequence length="212" mass="23952">MKRSMRGRNNNSCLEDVARLVYDAFRLCNLFIVDIWAVSHLTSMRYITFKKYVPRAGGGTQDSPSKGTPAETAPVTSVKGHLPIPETVRPLYQLSVAEQEKRSRELDALQRTHEYRHAKLERLVLLLLGCLVALAAAMLHSILRQNHHPHPPSPSRWTIPVMHFTIPVLSPFTSVIEHETSVINTRLITALGFLLICACLGYACFRYWLGHV</sequence>
<protein>
    <submittedName>
        <fullName evidence="3">Uncharacterized protein</fullName>
    </submittedName>
</protein>
<keyword evidence="2" id="KW-0472">Membrane</keyword>
<evidence type="ECO:0000313" key="4">
    <source>
        <dbReference type="Proteomes" id="UP000092993"/>
    </source>
</evidence>
<reference evidence="3 4" key="1">
    <citation type="submission" date="2016-03" db="EMBL/GenBank/DDBJ databases">
        <title>Whole genome sequencing of Grifola frondosa 9006-11.</title>
        <authorList>
            <person name="Min B."/>
            <person name="Park H."/>
            <person name="Kim J.-G."/>
            <person name="Cho H."/>
            <person name="Oh Y.-L."/>
            <person name="Kong W.-S."/>
            <person name="Choi I.-G."/>
        </authorList>
    </citation>
    <scope>NUCLEOTIDE SEQUENCE [LARGE SCALE GENOMIC DNA]</scope>
    <source>
        <strain evidence="3 4">9006-11</strain>
    </source>
</reference>
<feature type="transmembrane region" description="Helical" evidence="2">
    <location>
        <begin position="187"/>
        <end position="209"/>
    </location>
</feature>